<name>A0A2Z5JGK1_STRAR</name>
<keyword evidence="3" id="KW-0804">Transcription</keyword>
<dbReference type="SMART" id="SM00347">
    <property type="entry name" value="HTH_MARR"/>
    <property type="match status" value="1"/>
</dbReference>
<dbReference type="PROSITE" id="PS50995">
    <property type="entry name" value="HTH_MARR_2"/>
    <property type="match status" value="1"/>
</dbReference>
<feature type="domain" description="HTH marR-type" evidence="4">
    <location>
        <begin position="7"/>
        <end position="139"/>
    </location>
</feature>
<reference evidence="5 6" key="1">
    <citation type="journal article" date="2018" name="Front. Microbiol.">
        <title>Genome Sequencing of Streptomyces atratus SCSIOZH16 and Activation Production of Nocardamine via Metabolic Engineering.</title>
        <authorList>
            <person name="Li Y."/>
            <person name="Zhang C."/>
            <person name="Liu C."/>
            <person name="Ju J."/>
            <person name="Ma J."/>
        </authorList>
    </citation>
    <scope>NUCLEOTIDE SEQUENCE [LARGE SCALE GENOMIC DNA]</scope>
    <source>
        <strain evidence="5 6">SCSIO_ZH16</strain>
    </source>
</reference>
<evidence type="ECO:0000256" key="3">
    <source>
        <dbReference type="ARBA" id="ARBA00023163"/>
    </source>
</evidence>
<dbReference type="PANTHER" id="PTHR39515:SF2">
    <property type="entry name" value="HTH-TYPE TRANSCRIPTIONAL REGULATOR RV0880"/>
    <property type="match status" value="1"/>
</dbReference>
<dbReference type="PROSITE" id="PS01117">
    <property type="entry name" value="HTH_MARR_1"/>
    <property type="match status" value="1"/>
</dbReference>
<dbReference type="InterPro" id="IPR036390">
    <property type="entry name" value="WH_DNA-bd_sf"/>
</dbReference>
<dbReference type="GO" id="GO:0003677">
    <property type="term" value="F:DNA binding"/>
    <property type="evidence" value="ECO:0007669"/>
    <property type="project" value="UniProtKB-KW"/>
</dbReference>
<gene>
    <name evidence="5" type="ORF">C5746_23325</name>
</gene>
<evidence type="ECO:0000259" key="4">
    <source>
        <dbReference type="PROSITE" id="PS50995"/>
    </source>
</evidence>
<accession>A0A2Z5JGK1</accession>
<dbReference type="GeneID" id="95521354"/>
<dbReference type="InterPro" id="IPR052526">
    <property type="entry name" value="HTH-type_Bedaq_tolerance"/>
</dbReference>
<dbReference type="GO" id="GO:0003700">
    <property type="term" value="F:DNA-binding transcription factor activity"/>
    <property type="evidence" value="ECO:0007669"/>
    <property type="project" value="InterPro"/>
</dbReference>
<dbReference type="RefSeq" id="WP_114245895.1">
    <property type="nucleotide sequence ID" value="NZ_CP027306.1"/>
</dbReference>
<evidence type="ECO:0000256" key="1">
    <source>
        <dbReference type="ARBA" id="ARBA00023015"/>
    </source>
</evidence>
<evidence type="ECO:0000313" key="5">
    <source>
        <dbReference type="EMBL" id="AXE79363.1"/>
    </source>
</evidence>
<dbReference type="Pfam" id="PF01047">
    <property type="entry name" value="MarR"/>
    <property type="match status" value="1"/>
</dbReference>
<dbReference type="InterPro" id="IPR023187">
    <property type="entry name" value="Tscrpt_reg_MarR-type_CS"/>
</dbReference>
<dbReference type="EMBL" id="CP027306">
    <property type="protein sequence ID" value="AXE79363.1"/>
    <property type="molecule type" value="Genomic_DNA"/>
</dbReference>
<dbReference type="Proteomes" id="UP000252698">
    <property type="component" value="Chromosome"/>
</dbReference>
<dbReference type="Gene3D" id="1.10.10.10">
    <property type="entry name" value="Winged helix-like DNA-binding domain superfamily/Winged helix DNA-binding domain"/>
    <property type="match status" value="1"/>
</dbReference>
<dbReference type="AlphaFoldDB" id="A0A2Z5JGK1"/>
<dbReference type="PANTHER" id="PTHR39515">
    <property type="entry name" value="CONSERVED PROTEIN"/>
    <property type="match status" value="1"/>
</dbReference>
<evidence type="ECO:0000256" key="2">
    <source>
        <dbReference type="ARBA" id="ARBA00023125"/>
    </source>
</evidence>
<keyword evidence="1" id="KW-0805">Transcription regulation</keyword>
<organism evidence="5 6">
    <name type="scientific">Streptomyces atratus</name>
    <dbReference type="NCBI Taxonomy" id="1893"/>
    <lineage>
        <taxon>Bacteria</taxon>
        <taxon>Bacillati</taxon>
        <taxon>Actinomycetota</taxon>
        <taxon>Actinomycetes</taxon>
        <taxon>Kitasatosporales</taxon>
        <taxon>Streptomycetaceae</taxon>
        <taxon>Streptomyces</taxon>
    </lineage>
</organism>
<sequence length="152" mass="16321">MVAGDLPDELAGLLPRIQRLARRRLWSGLPAPRLRGAHAELLRLVADRPGIRVSTAAHSLCLAPNSVSTLVNHLVAEGLLRREKDPEDGRAALLHPTSAGIGRLSDWHARREALFREHLAGLDAADRAALAAALPALHRLAASLRSEGDETA</sequence>
<keyword evidence="2" id="KW-0238">DNA-binding</keyword>
<proteinExistence type="predicted"/>
<evidence type="ECO:0000313" key="6">
    <source>
        <dbReference type="Proteomes" id="UP000252698"/>
    </source>
</evidence>
<dbReference type="SUPFAM" id="SSF46785">
    <property type="entry name" value="Winged helix' DNA-binding domain"/>
    <property type="match status" value="1"/>
</dbReference>
<protein>
    <submittedName>
        <fullName evidence="5">MarR family transcriptional regulator</fullName>
    </submittedName>
</protein>
<dbReference type="InterPro" id="IPR036388">
    <property type="entry name" value="WH-like_DNA-bd_sf"/>
</dbReference>
<dbReference type="InterPro" id="IPR000835">
    <property type="entry name" value="HTH_MarR-typ"/>
</dbReference>
<dbReference type="KEGG" id="sata:C5746_23325"/>